<accession>A0AAP0FYM4</accession>
<evidence type="ECO:0000256" key="7">
    <source>
        <dbReference type="ARBA" id="ARBA00023002"/>
    </source>
</evidence>
<dbReference type="GO" id="GO:0004497">
    <property type="term" value="F:monooxygenase activity"/>
    <property type="evidence" value="ECO:0007669"/>
    <property type="project" value="InterPro"/>
</dbReference>
<evidence type="ECO:0000256" key="1">
    <source>
        <dbReference type="ARBA" id="ARBA00004167"/>
    </source>
</evidence>
<proteinExistence type="inferred from homology"/>
<reference evidence="10 11" key="1">
    <citation type="journal article" date="2022" name="Nat. Plants">
        <title>Genomes of leafy and leafless Platanthera orchids illuminate the evolution of mycoheterotrophy.</title>
        <authorList>
            <person name="Li M.H."/>
            <person name="Liu K.W."/>
            <person name="Li Z."/>
            <person name="Lu H.C."/>
            <person name="Ye Q.L."/>
            <person name="Zhang D."/>
            <person name="Wang J.Y."/>
            <person name="Li Y.F."/>
            <person name="Zhong Z.M."/>
            <person name="Liu X."/>
            <person name="Yu X."/>
            <person name="Liu D.K."/>
            <person name="Tu X.D."/>
            <person name="Liu B."/>
            <person name="Hao Y."/>
            <person name="Liao X.Y."/>
            <person name="Jiang Y.T."/>
            <person name="Sun W.H."/>
            <person name="Chen J."/>
            <person name="Chen Y.Q."/>
            <person name="Ai Y."/>
            <person name="Zhai J.W."/>
            <person name="Wu S.S."/>
            <person name="Zhou Z."/>
            <person name="Hsiao Y.Y."/>
            <person name="Wu W.L."/>
            <person name="Chen Y.Y."/>
            <person name="Lin Y.F."/>
            <person name="Hsu J.L."/>
            <person name="Li C.Y."/>
            <person name="Wang Z.W."/>
            <person name="Zhao X."/>
            <person name="Zhong W.Y."/>
            <person name="Ma X.K."/>
            <person name="Ma L."/>
            <person name="Huang J."/>
            <person name="Chen G.Z."/>
            <person name="Huang M.Z."/>
            <person name="Huang L."/>
            <person name="Peng D.H."/>
            <person name="Luo Y.B."/>
            <person name="Zou S.Q."/>
            <person name="Chen S.P."/>
            <person name="Lan S."/>
            <person name="Tsai W.C."/>
            <person name="Van de Peer Y."/>
            <person name="Liu Z.J."/>
        </authorList>
    </citation>
    <scope>NUCLEOTIDE SEQUENCE [LARGE SCALE GENOMIC DNA]</scope>
    <source>
        <strain evidence="10">Lor287</strain>
    </source>
</reference>
<dbReference type="SUPFAM" id="SSF48264">
    <property type="entry name" value="Cytochrome P450"/>
    <property type="match status" value="1"/>
</dbReference>
<dbReference type="PANTHER" id="PTHR47947">
    <property type="entry name" value="CYTOCHROME P450 82C3-RELATED"/>
    <property type="match status" value="1"/>
</dbReference>
<comment type="subcellular location">
    <subcellularLocation>
        <location evidence="1">Membrane</location>
        <topology evidence="1">Single-pass membrane protein</topology>
    </subcellularLocation>
</comment>
<evidence type="ECO:0000256" key="5">
    <source>
        <dbReference type="ARBA" id="ARBA00022723"/>
    </source>
</evidence>
<keyword evidence="3" id="KW-0349">Heme</keyword>
<dbReference type="GO" id="GO:0016020">
    <property type="term" value="C:membrane"/>
    <property type="evidence" value="ECO:0007669"/>
    <property type="project" value="UniProtKB-SubCell"/>
</dbReference>
<protein>
    <submittedName>
        <fullName evidence="10">Cytochrome P450 81F1</fullName>
    </submittedName>
</protein>
<keyword evidence="5" id="KW-0479">Metal-binding</keyword>
<comment type="similarity">
    <text evidence="2">Belongs to the cytochrome P450 family.</text>
</comment>
<evidence type="ECO:0000256" key="6">
    <source>
        <dbReference type="ARBA" id="ARBA00022989"/>
    </source>
</evidence>
<keyword evidence="7" id="KW-0560">Oxidoreductase</keyword>
<evidence type="ECO:0000256" key="4">
    <source>
        <dbReference type="ARBA" id="ARBA00022692"/>
    </source>
</evidence>
<organism evidence="10 11">
    <name type="scientific">Platanthera zijinensis</name>
    <dbReference type="NCBI Taxonomy" id="2320716"/>
    <lineage>
        <taxon>Eukaryota</taxon>
        <taxon>Viridiplantae</taxon>
        <taxon>Streptophyta</taxon>
        <taxon>Embryophyta</taxon>
        <taxon>Tracheophyta</taxon>
        <taxon>Spermatophyta</taxon>
        <taxon>Magnoliopsida</taxon>
        <taxon>Liliopsida</taxon>
        <taxon>Asparagales</taxon>
        <taxon>Orchidaceae</taxon>
        <taxon>Orchidoideae</taxon>
        <taxon>Orchideae</taxon>
        <taxon>Orchidinae</taxon>
        <taxon>Platanthera</taxon>
    </lineage>
</organism>
<evidence type="ECO:0000256" key="2">
    <source>
        <dbReference type="ARBA" id="ARBA00010617"/>
    </source>
</evidence>
<dbReference type="GO" id="GO:0005506">
    <property type="term" value="F:iron ion binding"/>
    <property type="evidence" value="ECO:0007669"/>
    <property type="project" value="InterPro"/>
</dbReference>
<sequence>MEDFVPWMGWLGMGGTKRRMMRLAKNMDEIFQEIVDERRRRRRPTAAKAVAAGEEKTIVDVMLALQEQDPENYSDFIIKGMISALPLAARRSNEIHCSGVGLIVCAPWKYANTCAKCKSIEQARIVFNRM</sequence>
<keyword evidence="9" id="KW-0472">Membrane</keyword>
<keyword evidence="6" id="KW-1133">Transmembrane helix</keyword>
<dbReference type="InterPro" id="IPR036396">
    <property type="entry name" value="Cyt_P450_sf"/>
</dbReference>
<evidence type="ECO:0000256" key="3">
    <source>
        <dbReference type="ARBA" id="ARBA00022617"/>
    </source>
</evidence>
<comment type="caution">
    <text evidence="10">The sequence shown here is derived from an EMBL/GenBank/DDBJ whole genome shotgun (WGS) entry which is preliminary data.</text>
</comment>
<dbReference type="GO" id="GO:0020037">
    <property type="term" value="F:heme binding"/>
    <property type="evidence" value="ECO:0007669"/>
    <property type="project" value="InterPro"/>
</dbReference>
<dbReference type="GO" id="GO:0016705">
    <property type="term" value="F:oxidoreductase activity, acting on paired donors, with incorporation or reduction of molecular oxygen"/>
    <property type="evidence" value="ECO:0007669"/>
    <property type="project" value="InterPro"/>
</dbReference>
<dbReference type="EMBL" id="JBBWWQ010000017">
    <property type="protein sequence ID" value="KAK8924234.1"/>
    <property type="molecule type" value="Genomic_DNA"/>
</dbReference>
<dbReference type="Proteomes" id="UP001418222">
    <property type="component" value="Unassembled WGS sequence"/>
</dbReference>
<keyword evidence="8" id="KW-0408">Iron</keyword>
<gene>
    <name evidence="10" type="primary">CYP81F1</name>
    <name evidence="10" type="ORF">KSP39_PZI019716</name>
</gene>
<evidence type="ECO:0000313" key="10">
    <source>
        <dbReference type="EMBL" id="KAK8924234.1"/>
    </source>
</evidence>
<dbReference type="Gene3D" id="1.10.630.10">
    <property type="entry name" value="Cytochrome P450"/>
    <property type="match status" value="1"/>
</dbReference>
<keyword evidence="11" id="KW-1185">Reference proteome</keyword>
<keyword evidence="4" id="KW-0812">Transmembrane</keyword>
<evidence type="ECO:0000313" key="11">
    <source>
        <dbReference type="Proteomes" id="UP001418222"/>
    </source>
</evidence>
<dbReference type="AlphaFoldDB" id="A0AAP0FYM4"/>
<evidence type="ECO:0000256" key="8">
    <source>
        <dbReference type="ARBA" id="ARBA00023004"/>
    </source>
</evidence>
<name>A0AAP0FYM4_9ASPA</name>
<evidence type="ECO:0000256" key="9">
    <source>
        <dbReference type="ARBA" id="ARBA00023136"/>
    </source>
</evidence>
<dbReference type="InterPro" id="IPR050651">
    <property type="entry name" value="Plant_Cytochrome_P450_Monoox"/>
</dbReference>
<dbReference type="PANTHER" id="PTHR47947:SF62">
    <property type="entry name" value="CYTOCHROME P450, FAMILY 81, SUBFAMILY D, POLYPEPTIDE 5"/>
    <property type="match status" value="1"/>
</dbReference>